<dbReference type="RefSeq" id="WP_212216755.1">
    <property type="nucleotide sequence ID" value="NZ_JAGUCO010000011.1"/>
</dbReference>
<keyword evidence="3" id="KW-1185">Reference proteome</keyword>
<feature type="compositionally biased region" description="Polar residues" evidence="1">
    <location>
        <begin position="224"/>
        <end position="235"/>
    </location>
</feature>
<accession>A0ABS5JX96</accession>
<evidence type="ECO:0000313" key="3">
    <source>
        <dbReference type="Proteomes" id="UP000708576"/>
    </source>
</evidence>
<evidence type="ECO:0000256" key="1">
    <source>
        <dbReference type="SAM" id="MobiDB-lite"/>
    </source>
</evidence>
<reference evidence="2 3" key="1">
    <citation type="journal article" date="2015" name="Int. J. Syst. Evol. Microbiol.">
        <title>Carboxylicivirga linearis sp. nov., isolated from a sea cucumber culture pond.</title>
        <authorList>
            <person name="Wang F.Q."/>
            <person name="Zhou Y.X."/>
            <person name="Lin X.Z."/>
            <person name="Chen G.J."/>
            <person name="Du Z.J."/>
        </authorList>
    </citation>
    <scope>NUCLEOTIDE SEQUENCE [LARGE SCALE GENOMIC DNA]</scope>
    <source>
        <strain evidence="2 3">FB218</strain>
    </source>
</reference>
<gene>
    <name evidence="2" type="ORF">KEM10_14555</name>
</gene>
<evidence type="ECO:0000313" key="2">
    <source>
        <dbReference type="EMBL" id="MBS2099513.1"/>
    </source>
</evidence>
<protein>
    <submittedName>
        <fullName evidence="2">Uncharacterized protein</fullName>
    </submittedName>
</protein>
<feature type="region of interest" description="Disordered" evidence="1">
    <location>
        <begin position="213"/>
        <end position="235"/>
    </location>
</feature>
<name>A0ABS5JX96_9BACT</name>
<comment type="caution">
    <text evidence="2">The sequence shown here is derived from an EMBL/GenBank/DDBJ whole genome shotgun (WGS) entry which is preliminary data.</text>
</comment>
<sequence>MNIHQRNKLAMFKSVDQVFDQYTESVSKIPALSKSAGNLKTMISKIENDFGIQESLKGVITNNKSKEQSAVAKTASLVAGILSSYAHEEGLINLETKMNISHSKLANMPDEKMETQCKNILNTGREYLNETADHGMTNKILNKLESQINSFTGLIPQPRNKVITLSQSTRELKNTIDEVNELLKKRTDKLMMLFEESEPLFYNTYKSARIIVDRRGPRNHRNNHTSNGNTENVDE</sequence>
<proteinExistence type="predicted"/>
<dbReference type="Proteomes" id="UP000708576">
    <property type="component" value="Unassembled WGS sequence"/>
</dbReference>
<dbReference type="EMBL" id="JAGUCO010000011">
    <property type="protein sequence ID" value="MBS2099513.1"/>
    <property type="molecule type" value="Genomic_DNA"/>
</dbReference>
<organism evidence="2 3">
    <name type="scientific">Carboxylicivirga linearis</name>
    <dbReference type="NCBI Taxonomy" id="1628157"/>
    <lineage>
        <taxon>Bacteria</taxon>
        <taxon>Pseudomonadati</taxon>
        <taxon>Bacteroidota</taxon>
        <taxon>Bacteroidia</taxon>
        <taxon>Marinilabiliales</taxon>
        <taxon>Marinilabiliaceae</taxon>
        <taxon>Carboxylicivirga</taxon>
    </lineage>
</organism>